<name>A0A8F9TWJ5_9BACT</name>
<evidence type="ECO:0000259" key="1">
    <source>
        <dbReference type="Pfam" id="PF21168"/>
    </source>
</evidence>
<dbReference type="Pfam" id="PF21168">
    <property type="entry name" value="FkbO_Hyg5-like_N"/>
    <property type="match status" value="1"/>
</dbReference>
<evidence type="ECO:0000313" key="3">
    <source>
        <dbReference type="Proteomes" id="UP000825051"/>
    </source>
</evidence>
<evidence type="ECO:0000313" key="2">
    <source>
        <dbReference type="EMBL" id="QYM79603.1"/>
    </source>
</evidence>
<keyword evidence="3" id="KW-1185">Reference proteome</keyword>
<protein>
    <recommendedName>
        <fullName evidence="1">Chorismatase FkbO/Hyg5-like N-terminal domain-containing protein</fullName>
    </recommendedName>
</protein>
<dbReference type="InterPro" id="IPR049368">
    <property type="entry name" value="FkbO_Hyg5-like_N"/>
</dbReference>
<feature type="domain" description="Chorismatase FkbO/Hyg5-like N-terminal" evidence="1">
    <location>
        <begin position="37"/>
        <end position="148"/>
    </location>
</feature>
<organism evidence="2 3">
    <name type="scientific">Horticoccus luteus</name>
    <dbReference type="NCBI Taxonomy" id="2862869"/>
    <lineage>
        <taxon>Bacteria</taxon>
        <taxon>Pseudomonadati</taxon>
        <taxon>Verrucomicrobiota</taxon>
        <taxon>Opitutia</taxon>
        <taxon>Opitutales</taxon>
        <taxon>Opitutaceae</taxon>
        <taxon>Horticoccus</taxon>
    </lineage>
</organism>
<accession>A0A8F9TWJ5</accession>
<proteinExistence type="predicted"/>
<dbReference type="Proteomes" id="UP000825051">
    <property type="component" value="Chromosome"/>
</dbReference>
<dbReference type="AlphaFoldDB" id="A0A8F9TWJ5"/>
<dbReference type="KEGG" id="ole:K0B96_03010"/>
<dbReference type="InterPro" id="IPR035959">
    <property type="entry name" value="RutC-like_sf"/>
</dbReference>
<gene>
    <name evidence="2" type="ORF">K0B96_03010</name>
</gene>
<dbReference type="RefSeq" id="WP_220163698.1">
    <property type="nucleotide sequence ID" value="NZ_CP080507.1"/>
</dbReference>
<dbReference type="Gene3D" id="3.30.1330.40">
    <property type="entry name" value="RutC-like"/>
    <property type="match status" value="1"/>
</dbReference>
<dbReference type="EMBL" id="CP080507">
    <property type="protein sequence ID" value="QYM79603.1"/>
    <property type="molecule type" value="Genomic_DNA"/>
</dbReference>
<dbReference type="SUPFAM" id="SSF55298">
    <property type="entry name" value="YjgF-like"/>
    <property type="match status" value="1"/>
</dbReference>
<reference evidence="2" key="1">
    <citation type="submission" date="2021-08" db="EMBL/GenBank/DDBJ databases">
        <title>Genome of a novel bacterium of the phylum Verrucomicrobia, Oleiharenicola sp. KSB-15.</title>
        <authorList>
            <person name="Chung J.-H."/>
            <person name="Ahn J.-H."/>
            <person name="Yoon Y."/>
            <person name="Kim D.-Y."/>
            <person name="An S.-H."/>
            <person name="Park I."/>
            <person name="Yeon J."/>
        </authorList>
    </citation>
    <scope>NUCLEOTIDE SEQUENCE</scope>
    <source>
        <strain evidence="2">KSB-15</strain>
    </source>
</reference>
<sequence length="296" mass="31447">MAFPRAGDGVSAADAMSVGVPWLAGPHAEEIFTDAREVSARAGVALAESGDLLLGFGAVDLAGRDLAAAAGELYARVLEAARGLHLYRVWNYVPAINAATAGLENYRAFCRGRSLAFETDFGTGFQRQLPAASAVGTDAERLSVLFVAGGGQPRHIENPEQVPAYLYPPEHGPRSPSFARATVVAQPAGEWVFISGTAAIKGHVTIAPDELDEQLTCTFDNLRIIGRAAGLGAELGKGEGAQRHFKVYLRRAGDLAAAQRRIEAELVTPDDRVIYVRSDICRAALAVEIEVTLVPR</sequence>